<dbReference type="AlphaFoldDB" id="A0A2A2GG82"/>
<proteinExistence type="predicted"/>
<evidence type="ECO:0000313" key="2">
    <source>
        <dbReference type="Proteomes" id="UP000218831"/>
    </source>
</evidence>
<keyword evidence="2" id="KW-1185">Reference proteome</keyword>
<evidence type="ECO:0000313" key="1">
    <source>
        <dbReference type="EMBL" id="PAU95937.1"/>
    </source>
</evidence>
<dbReference type="SUPFAM" id="SSF50974">
    <property type="entry name" value="Nitrous oxide reductase, N-terminal domain"/>
    <property type="match status" value="1"/>
</dbReference>
<dbReference type="Proteomes" id="UP000218831">
    <property type="component" value="Unassembled WGS sequence"/>
</dbReference>
<dbReference type="Gene3D" id="2.130.10.10">
    <property type="entry name" value="YVTN repeat-like/Quinoprotein amine dehydrogenase"/>
    <property type="match status" value="2"/>
</dbReference>
<reference evidence="1 2" key="1">
    <citation type="submission" date="2017-08" db="EMBL/GenBank/DDBJ databases">
        <title>Aliifodinibius alkalisoli sp. nov., isolated from saline alkaline soil.</title>
        <authorList>
            <person name="Liu D."/>
            <person name="Zhang G."/>
        </authorList>
    </citation>
    <scope>NUCLEOTIDE SEQUENCE [LARGE SCALE GENOMIC DNA]</scope>
    <source>
        <strain evidence="1 2">WN023</strain>
    </source>
</reference>
<dbReference type="InterPro" id="IPR051200">
    <property type="entry name" value="Host-pathogen_enzymatic-act"/>
</dbReference>
<gene>
    <name evidence="1" type="ORF">CK503_01700</name>
</gene>
<protein>
    <recommendedName>
        <fullName evidence="3">YncE family protein</fullName>
    </recommendedName>
</protein>
<organism evidence="1 2">
    <name type="scientific">Fodinibius salipaludis</name>
    <dbReference type="NCBI Taxonomy" id="2032627"/>
    <lineage>
        <taxon>Bacteria</taxon>
        <taxon>Pseudomonadati</taxon>
        <taxon>Balneolota</taxon>
        <taxon>Balneolia</taxon>
        <taxon>Balneolales</taxon>
        <taxon>Balneolaceae</taxon>
        <taxon>Fodinibius</taxon>
    </lineage>
</organism>
<dbReference type="InterPro" id="IPR011045">
    <property type="entry name" value="N2O_reductase_N"/>
</dbReference>
<accession>A0A2A2GG82</accession>
<dbReference type="EMBL" id="NSKE01000001">
    <property type="protein sequence ID" value="PAU95937.1"/>
    <property type="molecule type" value="Genomic_DNA"/>
</dbReference>
<dbReference type="OrthoDB" id="1496238at2"/>
<comment type="caution">
    <text evidence="1">The sequence shown here is derived from an EMBL/GenBank/DDBJ whole genome shotgun (WGS) entry which is preliminary data.</text>
</comment>
<sequence>MLSVINVESNEIVDHIDLQELGFSANAKPHHTVAEPDGSFWYVTLIGENRVLKFNRDNELVGQAEMEVPGLLALHPTRDQLIVGRSMSAVNPPQSIGIINRSDMTMQKKVPTFFARPHAIAAASDGSWTFIASLAENQILSLNNETEETELTTVDGDTHVFVNFAISPDGDTMVVTGQISSKLLFFDISNPESPKLTESIGVNAQPWHPVFTPDGNYVYFGNKGAHTITVVDMKSRSVYAVIKGNGLAQPHGSAMSADGRYLYISNNNRKGTFESEGTSASGDPNGTVTVIDTKTNEIEKVIEVGAYPSGIGTNARW</sequence>
<evidence type="ECO:0008006" key="3">
    <source>
        <dbReference type="Google" id="ProtNLM"/>
    </source>
</evidence>
<name>A0A2A2GG82_9BACT</name>
<dbReference type="InterPro" id="IPR015943">
    <property type="entry name" value="WD40/YVTN_repeat-like_dom_sf"/>
</dbReference>
<dbReference type="PANTHER" id="PTHR47197:SF3">
    <property type="entry name" value="DIHYDRO-HEME D1 DEHYDROGENASE"/>
    <property type="match status" value="1"/>
</dbReference>
<dbReference type="PANTHER" id="PTHR47197">
    <property type="entry name" value="PROTEIN NIRF"/>
    <property type="match status" value="1"/>
</dbReference>